<dbReference type="PIRSF" id="PIRSF006769">
    <property type="entry name" value="RibD"/>
    <property type="match status" value="1"/>
</dbReference>
<evidence type="ECO:0000256" key="7">
    <source>
        <dbReference type="ARBA" id="ARBA00022723"/>
    </source>
</evidence>
<evidence type="ECO:0000256" key="9">
    <source>
        <dbReference type="ARBA" id="ARBA00022857"/>
    </source>
</evidence>
<dbReference type="SUPFAM" id="SSF53597">
    <property type="entry name" value="Dihydrofolate reductase-like"/>
    <property type="match status" value="1"/>
</dbReference>
<evidence type="ECO:0000256" key="5">
    <source>
        <dbReference type="ARBA" id="ARBA00007417"/>
    </source>
</evidence>
<dbReference type="Pfam" id="PF01872">
    <property type="entry name" value="RibD_C"/>
    <property type="match status" value="1"/>
</dbReference>
<evidence type="ECO:0000256" key="8">
    <source>
        <dbReference type="ARBA" id="ARBA00022833"/>
    </source>
</evidence>
<evidence type="ECO:0000256" key="10">
    <source>
        <dbReference type="ARBA" id="ARBA00023002"/>
    </source>
</evidence>
<proteinExistence type="inferred from homology"/>
<comment type="function">
    <text evidence="1 14">Converts 2,5-diamino-6-(ribosylamino)-4(3h)-pyrimidinone 5'-phosphate into 5-amino-6-(ribosylamino)-2,4(1h,3h)-pyrimidinedione 5'-phosphate.</text>
</comment>
<dbReference type="InterPro" id="IPR002734">
    <property type="entry name" value="RibDG_C"/>
</dbReference>
<comment type="similarity">
    <text evidence="5 14">In the C-terminal section; belongs to the HTP reductase family.</text>
</comment>
<dbReference type="InterPro" id="IPR016192">
    <property type="entry name" value="APOBEC/CMP_deaminase_Zn-bd"/>
</dbReference>
<dbReference type="InterPro" id="IPR004794">
    <property type="entry name" value="Eubact_RibD"/>
</dbReference>
<feature type="domain" description="CMP/dCMP-type deaminase" evidence="15">
    <location>
        <begin position="6"/>
        <end position="128"/>
    </location>
</feature>
<keyword evidence="14 16" id="KW-0378">Hydrolase</keyword>
<dbReference type="Gene3D" id="3.40.140.10">
    <property type="entry name" value="Cytidine Deaminase, domain 2"/>
    <property type="match status" value="1"/>
</dbReference>
<dbReference type="Proteomes" id="UP000703038">
    <property type="component" value="Unassembled WGS sequence"/>
</dbReference>
<keyword evidence="11" id="KW-0511">Multifunctional enzyme</keyword>
<dbReference type="InterPro" id="IPR002125">
    <property type="entry name" value="CMP_dCMP_dom"/>
</dbReference>
<keyword evidence="10 14" id="KW-0560">Oxidoreductase</keyword>
<dbReference type="InterPro" id="IPR016193">
    <property type="entry name" value="Cytidine_deaminase-like"/>
</dbReference>
<dbReference type="InterPro" id="IPR024072">
    <property type="entry name" value="DHFR-like_dom_sf"/>
</dbReference>
<evidence type="ECO:0000256" key="13">
    <source>
        <dbReference type="ARBA" id="ARBA00049886"/>
    </source>
</evidence>
<comment type="caution">
    <text evidence="16">The sequence shown here is derived from an EMBL/GenBank/DDBJ whole genome shotgun (WGS) entry which is preliminary data.</text>
</comment>
<comment type="pathway">
    <text evidence="3 14">Cofactor biosynthesis; riboflavin biosynthesis; 5-amino-6-(D-ribitylamino)uracil from GTP: step 3/4.</text>
</comment>
<organism evidence="16 17">
    <name type="scientific">Rhodococcoides corynebacterioides</name>
    <dbReference type="NCBI Taxonomy" id="53972"/>
    <lineage>
        <taxon>Bacteria</taxon>
        <taxon>Bacillati</taxon>
        <taxon>Actinomycetota</taxon>
        <taxon>Actinomycetes</taxon>
        <taxon>Mycobacteriales</taxon>
        <taxon>Nocardiaceae</taxon>
        <taxon>Rhodococcoides</taxon>
    </lineage>
</organism>
<comment type="cofactor">
    <cofactor evidence="14">
        <name>Zn(2+)</name>
        <dbReference type="ChEBI" id="CHEBI:29105"/>
    </cofactor>
    <text evidence="14">Binds 1 zinc ion.</text>
</comment>
<evidence type="ECO:0000256" key="6">
    <source>
        <dbReference type="ARBA" id="ARBA00022619"/>
    </source>
</evidence>
<gene>
    <name evidence="16" type="ORF">JOE42_001417</name>
</gene>
<dbReference type="PANTHER" id="PTHR38011">
    <property type="entry name" value="DIHYDROFOLATE REDUCTASE FAMILY PROTEIN (AFU_ORTHOLOGUE AFUA_8G06820)"/>
    <property type="match status" value="1"/>
</dbReference>
<comment type="similarity">
    <text evidence="4 14">In the N-terminal section; belongs to the cytidine and deoxycytidylate deaminase family.</text>
</comment>
<dbReference type="EC" id="1.1.1.193" evidence="14"/>
<dbReference type="NCBIfam" id="TIGR00326">
    <property type="entry name" value="eubact_ribD"/>
    <property type="match status" value="1"/>
</dbReference>
<keyword evidence="6 14" id="KW-0686">Riboflavin biosynthesis</keyword>
<dbReference type="Pfam" id="PF00383">
    <property type="entry name" value="dCMP_cyt_deam_1"/>
    <property type="match status" value="1"/>
</dbReference>
<evidence type="ECO:0000256" key="3">
    <source>
        <dbReference type="ARBA" id="ARBA00004910"/>
    </source>
</evidence>
<dbReference type="PROSITE" id="PS00903">
    <property type="entry name" value="CYT_DCMP_DEAMINASES_1"/>
    <property type="match status" value="1"/>
</dbReference>
<evidence type="ECO:0000256" key="11">
    <source>
        <dbReference type="ARBA" id="ARBA00023268"/>
    </source>
</evidence>
<evidence type="ECO:0000313" key="17">
    <source>
        <dbReference type="Proteomes" id="UP000703038"/>
    </source>
</evidence>
<name>A0ABS2KRU9_9NOCA</name>
<comment type="pathway">
    <text evidence="2 14">Cofactor biosynthesis; riboflavin biosynthesis; 5-amino-6-(D-ribitylamino)uracil from GTP: step 2/4.</text>
</comment>
<dbReference type="InterPro" id="IPR050765">
    <property type="entry name" value="Riboflavin_Biosynth_HTPR"/>
</dbReference>
<keyword evidence="7 14" id="KW-0479">Metal-binding</keyword>
<comment type="catalytic activity">
    <reaction evidence="13 14">
        <text>2,5-diamino-6-hydroxy-4-(5-phosphoribosylamino)-pyrimidine + H2O + H(+) = 5-amino-6-(5-phospho-D-ribosylamino)uracil + NH4(+)</text>
        <dbReference type="Rhea" id="RHEA:21868"/>
        <dbReference type="ChEBI" id="CHEBI:15377"/>
        <dbReference type="ChEBI" id="CHEBI:15378"/>
        <dbReference type="ChEBI" id="CHEBI:28938"/>
        <dbReference type="ChEBI" id="CHEBI:58453"/>
        <dbReference type="ChEBI" id="CHEBI:58614"/>
        <dbReference type="EC" id="3.5.4.26"/>
    </reaction>
</comment>
<keyword evidence="9 14" id="KW-0521">NADP</keyword>
<dbReference type="PANTHER" id="PTHR38011:SF7">
    <property type="entry name" value="2,5-DIAMINO-6-RIBOSYLAMINO-4(3H)-PYRIMIDINONE 5'-PHOSPHATE REDUCTASE"/>
    <property type="match status" value="1"/>
</dbReference>
<dbReference type="EMBL" id="JAFBBK010000001">
    <property type="protein sequence ID" value="MBM7414684.1"/>
    <property type="molecule type" value="Genomic_DNA"/>
</dbReference>
<dbReference type="GO" id="GO:0008835">
    <property type="term" value="F:diaminohydroxyphosphoribosylaminopyrimidine deaminase activity"/>
    <property type="evidence" value="ECO:0007669"/>
    <property type="project" value="UniProtKB-EC"/>
</dbReference>
<keyword evidence="8 14" id="KW-0862">Zinc</keyword>
<comment type="catalytic activity">
    <reaction evidence="12 14">
        <text>5-amino-6-(5-phospho-D-ribitylamino)uracil + NADP(+) = 5-amino-6-(5-phospho-D-ribosylamino)uracil + NADPH + H(+)</text>
        <dbReference type="Rhea" id="RHEA:17845"/>
        <dbReference type="ChEBI" id="CHEBI:15378"/>
        <dbReference type="ChEBI" id="CHEBI:57783"/>
        <dbReference type="ChEBI" id="CHEBI:58349"/>
        <dbReference type="ChEBI" id="CHEBI:58421"/>
        <dbReference type="ChEBI" id="CHEBI:58453"/>
        <dbReference type="EC" id="1.1.1.193"/>
    </reaction>
</comment>
<evidence type="ECO:0000256" key="2">
    <source>
        <dbReference type="ARBA" id="ARBA00004882"/>
    </source>
</evidence>
<protein>
    <recommendedName>
        <fullName evidence="14">Riboflavin biosynthesis protein RibD</fullName>
    </recommendedName>
    <domain>
        <recommendedName>
            <fullName evidence="14">Diaminohydroxyphosphoribosylaminopyrimidine deaminase</fullName>
            <shortName evidence="14">DRAP deaminase</shortName>
            <ecNumber evidence="14">3.5.4.26</ecNumber>
        </recommendedName>
        <alternativeName>
            <fullName evidence="14">Riboflavin-specific deaminase</fullName>
        </alternativeName>
    </domain>
    <domain>
        <recommendedName>
            <fullName evidence="14">5-amino-6-(5-phosphoribosylamino)uracil reductase</fullName>
            <ecNumber evidence="14">1.1.1.193</ecNumber>
        </recommendedName>
        <alternativeName>
            <fullName evidence="14">HTP reductase</fullName>
        </alternativeName>
    </domain>
</protein>
<evidence type="ECO:0000256" key="1">
    <source>
        <dbReference type="ARBA" id="ARBA00002151"/>
    </source>
</evidence>
<dbReference type="EC" id="3.5.4.26" evidence="14"/>
<evidence type="ECO:0000313" key="16">
    <source>
        <dbReference type="EMBL" id="MBM7414684.1"/>
    </source>
</evidence>
<keyword evidence="17" id="KW-1185">Reference proteome</keyword>
<evidence type="ECO:0000256" key="12">
    <source>
        <dbReference type="ARBA" id="ARBA00049861"/>
    </source>
</evidence>
<sequence>MTGSLDPIDAAMRRAIEASVAARGVSTPNPPVGAVVLDRDGLVAGVGATAAPGGPHAEVVALAQAGERARGGTAVVTLEPCDHTGRTGPCSQALLRAGVVRVVHALGDPNPLAAGGAETLRRAGVEVRSGVLADLAAAGPMRAWLHRQRTGRPMLTWKYAATLDGRTAAPDSTSRWITGEIARAHVHAERARVDAVVVGTGTVLADDPVLTARLPDGSLAAHQPVRVVVGLRDIPAGSRILDDSAPTRIVRTRDPLAVTAALADLTDVVLEGGSTLTGAFLSAGLVDRVTAYIAPVVLGEGPTAVRGTGVGTIAEAMRFRRESVEALGDDLLVQLAPLRSSDH</sequence>
<dbReference type="SUPFAM" id="SSF53927">
    <property type="entry name" value="Cytidine deaminase-like"/>
    <property type="match status" value="1"/>
</dbReference>
<accession>A0ABS2KRU9</accession>
<evidence type="ECO:0000259" key="15">
    <source>
        <dbReference type="PROSITE" id="PS51747"/>
    </source>
</evidence>
<dbReference type="Gene3D" id="3.40.430.10">
    <property type="entry name" value="Dihydrofolate Reductase, subunit A"/>
    <property type="match status" value="1"/>
</dbReference>
<dbReference type="GO" id="GO:0008703">
    <property type="term" value="F:5-amino-6-(5-phosphoribosylamino)uracil reductase activity"/>
    <property type="evidence" value="ECO:0007669"/>
    <property type="project" value="UniProtKB-EC"/>
</dbReference>
<reference evidence="16 17" key="1">
    <citation type="submission" date="2021-01" db="EMBL/GenBank/DDBJ databases">
        <title>Genomics of switchgrass bacterial isolates.</title>
        <authorList>
            <person name="Shade A."/>
        </authorList>
    </citation>
    <scope>NUCLEOTIDE SEQUENCE [LARGE SCALE GENOMIC DNA]</scope>
    <source>
        <strain evidence="16 17">PvP111</strain>
    </source>
</reference>
<evidence type="ECO:0000256" key="4">
    <source>
        <dbReference type="ARBA" id="ARBA00005259"/>
    </source>
</evidence>
<evidence type="ECO:0000256" key="14">
    <source>
        <dbReference type="PIRNR" id="PIRNR006769"/>
    </source>
</evidence>
<dbReference type="CDD" id="cd01284">
    <property type="entry name" value="Riboflavin_deaminase-reductase"/>
    <property type="match status" value="1"/>
</dbReference>
<dbReference type="PROSITE" id="PS51747">
    <property type="entry name" value="CYT_DCMP_DEAMINASES_2"/>
    <property type="match status" value="1"/>
</dbReference>